<feature type="region of interest" description="Disordered" evidence="1">
    <location>
        <begin position="293"/>
        <end position="382"/>
    </location>
</feature>
<keyword evidence="4" id="KW-1185">Reference proteome</keyword>
<feature type="compositionally biased region" description="Basic and acidic residues" evidence="1">
    <location>
        <begin position="355"/>
        <end position="365"/>
    </location>
</feature>
<dbReference type="InterPro" id="IPR045107">
    <property type="entry name" value="SAC3/GANP/THP3"/>
</dbReference>
<accession>A0A3M7T9H0</accession>
<dbReference type="STRING" id="10195.A0A3M7T9H0"/>
<dbReference type="Proteomes" id="UP000276133">
    <property type="component" value="Unassembled WGS sequence"/>
</dbReference>
<reference evidence="3 4" key="1">
    <citation type="journal article" date="2018" name="Sci. Rep.">
        <title>Genomic signatures of local adaptation to the degree of environmental predictability in rotifers.</title>
        <authorList>
            <person name="Franch-Gras L."/>
            <person name="Hahn C."/>
            <person name="Garcia-Roger E.M."/>
            <person name="Carmona M.J."/>
            <person name="Serra M."/>
            <person name="Gomez A."/>
        </authorList>
    </citation>
    <scope>NUCLEOTIDE SEQUENCE [LARGE SCALE GENOMIC DNA]</scope>
    <source>
        <strain evidence="3">HYR1</strain>
    </source>
</reference>
<dbReference type="Gene3D" id="1.25.40.990">
    <property type="match status" value="1"/>
</dbReference>
<name>A0A3M7T9H0_BRAPC</name>
<dbReference type="EMBL" id="REGN01000060">
    <property type="protein sequence ID" value="RNA44736.1"/>
    <property type="molecule type" value="Genomic_DNA"/>
</dbReference>
<dbReference type="PROSITE" id="PS50250">
    <property type="entry name" value="PCI"/>
    <property type="match status" value="1"/>
</dbReference>
<feature type="region of interest" description="Disordered" evidence="1">
    <location>
        <begin position="82"/>
        <end position="117"/>
    </location>
</feature>
<dbReference type="InterPro" id="IPR000717">
    <property type="entry name" value="PCI_dom"/>
</dbReference>
<feature type="compositionally biased region" description="Basic residues" evidence="1">
    <location>
        <begin position="334"/>
        <end position="344"/>
    </location>
</feature>
<dbReference type="Pfam" id="PF03399">
    <property type="entry name" value="SAC3_GANP"/>
    <property type="match status" value="1"/>
</dbReference>
<gene>
    <name evidence="3" type="ORF">BpHYR1_047997</name>
</gene>
<evidence type="ECO:0000259" key="2">
    <source>
        <dbReference type="PROSITE" id="PS50250"/>
    </source>
</evidence>
<feature type="region of interest" description="Disordered" evidence="1">
    <location>
        <begin position="149"/>
        <end position="179"/>
    </location>
</feature>
<dbReference type="InterPro" id="IPR005062">
    <property type="entry name" value="SAC3/GANP/THP3_conserved"/>
</dbReference>
<feature type="domain" description="PCI" evidence="2">
    <location>
        <begin position="547"/>
        <end position="720"/>
    </location>
</feature>
<dbReference type="PANTHER" id="PTHR12436:SF4">
    <property type="entry name" value="LEUKOCYTE RECEPTOR CLUSTER MEMBER 8"/>
    <property type="match status" value="1"/>
</dbReference>
<feature type="region of interest" description="Disordered" evidence="1">
    <location>
        <begin position="1"/>
        <end position="30"/>
    </location>
</feature>
<evidence type="ECO:0000313" key="4">
    <source>
        <dbReference type="Proteomes" id="UP000276133"/>
    </source>
</evidence>
<feature type="compositionally biased region" description="Basic residues" evidence="1">
    <location>
        <begin position="371"/>
        <end position="382"/>
    </location>
</feature>
<evidence type="ECO:0000313" key="3">
    <source>
        <dbReference type="EMBL" id="RNA44736.1"/>
    </source>
</evidence>
<feature type="compositionally biased region" description="Low complexity" evidence="1">
    <location>
        <begin position="314"/>
        <end position="324"/>
    </location>
</feature>
<organism evidence="3 4">
    <name type="scientific">Brachionus plicatilis</name>
    <name type="common">Marine rotifer</name>
    <name type="synonym">Brachionus muelleri</name>
    <dbReference type="NCBI Taxonomy" id="10195"/>
    <lineage>
        <taxon>Eukaryota</taxon>
        <taxon>Metazoa</taxon>
        <taxon>Spiralia</taxon>
        <taxon>Gnathifera</taxon>
        <taxon>Rotifera</taxon>
        <taxon>Eurotatoria</taxon>
        <taxon>Monogononta</taxon>
        <taxon>Pseudotrocha</taxon>
        <taxon>Ploima</taxon>
        <taxon>Brachionidae</taxon>
        <taxon>Brachionus</taxon>
    </lineage>
</organism>
<comment type="caution">
    <text evidence="3">The sequence shown here is derived from an EMBL/GenBank/DDBJ whole genome shotgun (WGS) entry which is preliminary data.</text>
</comment>
<protein>
    <submittedName>
        <fullName evidence="3">Leukocyte receptor cluster member 8-like protein</fullName>
    </submittedName>
</protein>
<evidence type="ECO:0000256" key="1">
    <source>
        <dbReference type="SAM" id="MobiDB-lite"/>
    </source>
</evidence>
<dbReference type="AlphaFoldDB" id="A0A3M7T9H0"/>
<keyword evidence="3" id="KW-0675">Receptor</keyword>
<dbReference type="PANTHER" id="PTHR12436">
    <property type="entry name" value="80 KDA MCM3-ASSOCIATED PROTEIN"/>
    <property type="match status" value="1"/>
</dbReference>
<dbReference type="OrthoDB" id="199574at2759"/>
<dbReference type="GO" id="GO:0005634">
    <property type="term" value="C:nucleus"/>
    <property type="evidence" value="ECO:0007669"/>
    <property type="project" value="TreeGrafter"/>
</dbReference>
<sequence length="720" mass="82885">MSLSAKNSTPTPPPTQSVGSSAPGPTGPAFAYPPVGSSPAAIAAYHQYYQQYYQYIYSMYNPTQAAAIMQAYGQNPAAATQAYSSYPSGTQTPKTPSQSAPPPPPHTKPAEASTESKIKINIKFSSSEAKSESRKSRFTESIANVIKEQESGKQQAKEIVQQQQPPAQQEAKSEEIKKEQGSDIVFDINKWPNALKSYCARVYQHYQNIKQVSEDQVTKYLQKRITDAFKIRADLNIVWDSEPLPDVAAIRQVAPLSQYQIEQQKRQQQLVAQQIEAKRRQIQTQQEQKCKMGLMATIKENMKRKKSRSRSRETASGSSKSTTSESDEDENFIRFKKSKSKNLKRKSDESDDSDEPRGGLVEDRLGPTPKKNGKKMSKKERRKFLMDQKRKEHELWIKEATHRPVFGLGRKIQSENNLYSLSTVKKQMKSIFELEREQDIEHGEALHAKNICIGMSQQFEKEYLRLTGPPDPSNVRPLRVLKHSLDYVLTKYQKTNDYRYICDQMKAIRQDLTVQQIRNEFTIHVYETHARIAIKNKDRDEFNQCQNQLKSLYNLVSSKNISLESYTDNSAEFIGYRLLYNMLTKSYKDIDQVIKEIKQKYSFDAKLKHLLELKQAWLLNNYVKFFKLYKKSNFMCKCLIEQFIDRERKQALKVIIKSYRPTIKLQVVSNMLAYESLEACKKDLIEYKINLIEDNSSSPNSLGNETDIYIDCKLCNLSSF</sequence>
<feature type="compositionally biased region" description="Low complexity" evidence="1">
    <location>
        <begin position="157"/>
        <end position="169"/>
    </location>
</feature>
<proteinExistence type="predicted"/>